<feature type="chain" id="PRO_5041643316" evidence="1">
    <location>
        <begin position="27"/>
        <end position="470"/>
    </location>
</feature>
<organism evidence="3 4">
    <name type="scientific">Candidatus Cohnella colombiensis</name>
    <dbReference type="NCBI Taxonomy" id="3121368"/>
    <lineage>
        <taxon>Bacteria</taxon>
        <taxon>Bacillati</taxon>
        <taxon>Bacillota</taxon>
        <taxon>Bacilli</taxon>
        <taxon>Bacillales</taxon>
        <taxon>Paenibacillaceae</taxon>
        <taxon>Cohnella</taxon>
    </lineage>
</organism>
<dbReference type="SUPFAM" id="SSF82171">
    <property type="entry name" value="DPP6 N-terminal domain-like"/>
    <property type="match status" value="1"/>
</dbReference>
<keyword evidence="4" id="KW-1185">Reference proteome</keyword>
<evidence type="ECO:0000313" key="4">
    <source>
        <dbReference type="Proteomes" id="UP001178662"/>
    </source>
</evidence>
<feature type="signal peptide" evidence="1">
    <location>
        <begin position="1"/>
        <end position="26"/>
    </location>
</feature>
<dbReference type="InterPro" id="IPR036582">
    <property type="entry name" value="Mao_N_sf"/>
</dbReference>
<reference evidence="3" key="1">
    <citation type="submission" date="2023-03" db="EMBL/GenBank/DDBJ databases">
        <title>Andean soil-derived lignocellulolytic bacterial consortium as a source of novel taxa and putative plastic-active enzymes.</title>
        <authorList>
            <person name="Diaz-Garcia L."/>
            <person name="Chuvochina M."/>
            <person name="Feuerriegel G."/>
            <person name="Bunk B."/>
            <person name="Sproer C."/>
            <person name="Streit W.R."/>
            <person name="Rodriguez L.M."/>
            <person name="Overmann J."/>
            <person name="Jimenez D.J."/>
        </authorList>
    </citation>
    <scope>NUCLEOTIDE SEQUENCE</scope>
    <source>
        <strain evidence="3">MAG 2441</strain>
    </source>
</reference>
<dbReference type="Gene3D" id="3.30.457.10">
    <property type="entry name" value="Copper amine oxidase-like, N-terminal domain"/>
    <property type="match status" value="1"/>
</dbReference>
<dbReference type="PANTHER" id="PTHR36842:SF1">
    <property type="entry name" value="PROTEIN TOLB"/>
    <property type="match status" value="1"/>
</dbReference>
<sequence>MFLKKASIVSVLALAVGVSSVSAVSAATATKAANVQVMQSSYIVNGKAINLRSIQVNGVKQVSLRDLSVKLGADLTVVSKGSYTVELNNHLVELKSGSKAIKVDGNSEELSTPVTFAQSSAYVNPQELAEALGANYAEDASGAIWIDANLLGNVSHVQWADANRIIASQETEDGRIDYLVNVQTGQYFKLLNVAEGSDLVVSPSGTLAAFTDVSGQVFLIDLNTRLSWKVSKDDSIKPELVWAADSKSIYFLQGDKGTVIAKLDLATAEIKTILSDKVDYKSNLKVSTDGKVFTYAITKPGAVVADSNAPVDNDDVTIDMKGTEPQLFVYTVDPSIKDNKAVQLTTGTDDKVFIEASADGNNVYYVSVSETADNATLVAVNKDKTTKTLFADADIYEATFSHGKWTLLTAGANNGQSIIQVDATTGAKTQLYTVDESVSEIIVKDGAPVIIVKDGQVFVNTNGLWKPITR</sequence>
<protein>
    <submittedName>
        <fullName evidence="3">Stalk domain-containing protein</fullName>
    </submittedName>
</protein>
<dbReference type="Proteomes" id="UP001178662">
    <property type="component" value="Chromosome"/>
</dbReference>
<feature type="domain" description="Copper amine oxidase-like N-terminal" evidence="2">
    <location>
        <begin position="44"/>
        <end position="139"/>
    </location>
</feature>
<evidence type="ECO:0000256" key="1">
    <source>
        <dbReference type="SAM" id="SignalP"/>
    </source>
</evidence>
<dbReference type="InterPro" id="IPR011042">
    <property type="entry name" value="6-blade_b-propeller_TolB-like"/>
</dbReference>
<keyword evidence="1" id="KW-0732">Signal</keyword>
<gene>
    <name evidence="3" type="ORF">P0Y55_11555</name>
</gene>
<dbReference type="PANTHER" id="PTHR36842">
    <property type="entry name" value="PROTEIN TOLB HOMOLOG"/>
    <property type="match status" value="1"/>
</dbReference>
<proteinExistence type="predicted"/>
<dbReference type="SUPFAM" id="SSF55383">
    <property type="entry name" value="Copper amine oxidase, domain N"/>
    <property type="match status" value="1"/>
</dbReference>
<dbReference type="InterPro" id="IPR012854">
    <property type="entry name" value="Cu_amine_oxidase-like_N"/>
</dbReference>
<evidence type="ECO:0000313" key="3">
    <source>
        <dbReference type="EMBL" id="WEK53225.1"/>
    </source>
</evidence>
<dbReference type="Pfam" id="PF07833">
    <property type="entry name" value="Cu_amine_oxidN1"/>
    <property type="match status" value="1"/>
</dbReference>
<accession>A0AA95F1X8</accession>
<dbReference type="Gene3D" id="2.120.10.30">
    <property type="entry name" value="TolB, C-terminal domain"/>
    <property type="match status" value="2"/>
</dbReference>
<evidence type="ECO:0000259" key="2">
    <source>
        <dbReference type="Pfam" id="PF07833"/>
    </source>
</evidence>
<dbReference type="AlphaFoldDB" id="A0AA95F1X8"/>
<dbReference type="EMBL" id="CP119317">
    <property type="protein sequence ID" value="WEK53225.1"/>
    <property type="molecule type" value="Genomic_DNA"/>
</dbReference>
<name>A0AA95F1X8_9BACL</name>